<dbReference type="Pfam" id="PF12671">
    <property type="entry name" value="Amidase_6"/>
    <property type="match status" value="1"/>
</dbReference>
<proteinExistence type="predicted"/>
<dbReference type="Proteomes" id="UP001285636">
    <property type="component" value="Unassembled WGS sequence"/>
</dbReference>
<name>A0AAJ2NQK9_ALKPS</name>
<gene>
    <name evidence="2" type="ORF">RYX45_16550</name>
</gene>
<organism evidence="2 3">
    <name type="scientific">Alkalihalophilus pseudofirmus</name>
    <name type="common">Bacillus pseudofirmus</name>
    <dbReference type="NCBI Taxonomy" id="79885"/>
    <lineage>
        <taxon>Bacteria</taxon>
        <taxon>Bacillati</taxon>
        <taxon>Bacillota</taxon>
        <taxon>Bacilli</taxon>
        <taxon>Bacillales</taxon>
        <taxon>Bacillaceae</taxon>
        <taxon>Alkalihalophilus</taxon>
    </lineage>
</organism>
<dbReference type="InterPro" id="IPR024301">
    <property type="entry name" value="Amidase_6"/>
</dbReference>
<dbReference type="RefSeq" id="WP_323467418.1">
    <property type="nucleotide sequence ID" value="NZ_CP144224.1"/>
</dbReference>
<evidence type="ECO:0000259" key="1">
    <source>
        <dbReference type="Pfam" id="PF12671"/>
    </source>
</evidence>
<dbReference type="PANTHER" id="PTHR40032">
    <property type="entry name" value="EXPORTED PROTEIN-RELATED"/>
    <property type="match status" value="1"/>
</dbReference>
<dbReference type="PANTHER" id="PTHR40032:SF1">
    <property type="entry name" value="EXPORTED PROTEIN"/>
    <property type="match status" value="1"/>
</dbReference>
<protein>
    <submittedName>
        <fullName evidence="2">Amidase domain-containing protein</fullName>
    </submittedName>
</protein>
<reference evidence="2" key="1">
    <citation type="submission" date="2023-10" db="EMBL/GenBank/DDBJ databases">
        <title>Screening of Alkalihalophilus pseudofirmusBZ-TG-HK211 and Its Alleviation of Salt Stress on Rapeseed Growth.</title>
        <authorList>
            <person name="Zhao B."/>
            <person name="Guo T."/>
        </authorList>
    </citation>
    <scope>NUCLEOTIDE SEQUENCE</scope>
    <source>
        <strain evidence="2">BZ-TG-HK211</strain>
    </source>
</reference>
<evidence type="ECO:0000313" key="2">
    <source>
        <dbReference type="EMBL" id="MDV2886804.1"/>
    </source>
</evidence>
<comment type="caution">
    <text evidence="2">The sequence shown here is derived from an EMBL/GenBank/DDBJ whole genome shotgun (WGS) entry which is preliminary data.</text>
</comment>
<sequence length="310" mass="36181">MERRIVEPIHALIQKRNTRWVQTAERDSPGSLEYTEAMENQSELNCFMRAKESLVRRGGECIRSKASGTILRKQQIGRKEFVDYVVKYEQFIRIKKNIHLTEIVEERRAVFEDGLLTKDSEKRPLIQRREDKESSQPLTFLNAAETRSSRNAYNRLEAVKYAERWWNDYNPAYKKFKDNCTNYISQCLQAGGAPMTGAGNRSKGWWMQKGNWSYSWSVAHSFRWYLSGAKTGLRGVEREKARDLTLGDVICYDFNGDGRWQHSTIVVAKDGNGEPLVNAQTTNSRMRYWAYEDSTAWTPNIKYKFFHINV</sequence>
<accession>A0AAJ2NQK9</accession>
<dbReference type="EMBL" id="JAWJAY010000005">
    <property type="protein sequence ID" value="MDV2886804.1"/>
    <property type="molecule type" value="Genomic_DNA"/>
</dbReference>
<evidence type="ECO:0000313" key="3">
    <source>
        <dbReference type="Proteomes" id="UP001285636"/>
    </source>
</evidence>
<dbReference type="AlphaFoldDB" id="A0AAJ2NQK9"/>
<feature type="domain" description="Putative amidase" evidence="1">
    <location>
        <begin position="153"/>
        <end position="305"/>
    </location>
</feature>